<sequence length="51" mass="5815">MCYGLKRTSSSIEYTVLEKLHPGKHDPSWQNFTITLTENSSEKPQSTTTKI</sequence>
<evidence type="ECO:0000313" key="1">
    <source>
        <dbReference type="EMBL" id="KAH3785203.1"/>
    </source>
</evidence>
<name>A0A9D4ETN5_DREPO</name>
<accession>A0A9D4ETN5</accession>
<organism evidence="1 2">
    <name type="scientific">Dreissena polymorpha</name>
    <name type="common">Zebra mussel</name>
    <name type="synonym">Mytilus polymorpha</name>
    <dbReference type="NCBI Taxonomy" id="45954"/>
    <lineage>
        <taxon>Eukaryota</taxon>
        <taxon>Metazoa</taxon>
        <taxon>Spiralia</taxon>
        <taxon>Lophotrochozoa</taxon>
        <taxon>Mollusca</taxon>
        <taxon>Bivalvia</taxon>
        <taxon>Autobranchia</taxon>
        <taxon>Heteroconchia</taxon>
        <taxon>Euheterodonta</taxon>
        <taxon>Imparidentia</taxon>
        <taxon>Neoheterodontei</taxon>
        <taxon>Myida</taxon>
        <taxon>Dreissenoidea</taxon>
        <taxon>Dreissenidae</taxon>
        <taxon>Dreissena</taxon>
    </lineage>
</organism>
<keyword evidence="2" id="KW-1185">Reference proteome</keyword>
<reference evidence="1" key="1">
    <citation type="journal article" date="2019" name="bioRxiv">
        <title>The Genome of the Zebra Mussel, Dreissena polymorpha: A Resource for Invasive Species Research.</title>
        <authorList>
            <person name="McCartney M.A."/>
            <person name="Auch B."/>
            <person name="Kono T."/>
            <person name="Mallez S."/>
            <person name="Zhang Y."/>
            <person name="Obille A."/>
            <person name="Becker A."/>
            <person name="Abrahante J.E."/>
            <person name="Garbe J."/>
            <person name="Badalamenti J.P."/>
            <person name="Herman A."/>
            <person name="Mangelson H."/>
            <person name="Liachko I."/>
            <person name="Sullivan S."/>
            <person name="Sone E.D."/>
            <person name="Koren S."/>
            <person name="Silverstein K.A.T."/>
            <person name="Beckman K.B."/>
            <person name="Gohl D.M."/>
        </authorList>
    </citation>
    <scope>NUCLEOTIDE SEQUENCE</scope>
    <source>
        <strain evidence="1">Duluth1</strain>
        <tissue evidence="1">Whole animal</tissue>
    </source>
</reference>
<evidence type="ECO:0000313" key="2">
    <source>
        <dbReference type="Proteomes" id="UP000828390"/>
    </source>
</evidence>
<comment type="caution">
    <text evidence="1">The sequence shown here is derived from an EMBL/GenBank/DDBJ whole genome shotgun (WGS) entry which is preliminary data.</text>
</comment>
<gene>
    <name evidence="1" type="ORF">DPMN_163288</name>
</gene>
<proteinExistence type="predicted"/>
<dbReference type="Proteomes" id="UP000828390">
    <property type="component" value="Unassembled WGS sequence"/>
</dbReference>
<dbReference type="EMBL" id="JAIWYP010000008">
    <property type="protein sequence ID" value="KAH3785203.1"/>
    <property type="molecule type" value="Genomic_DNA"/>
</dbReference>
<protein>
    <submittedName>
        <fullName evidence="1">Uncharacterized protein</fullName>
    </submittedName>
</protein>
<dbReference type="AlphaFoldDB" id="A0A9D4ETN5"/>
<reference evidence="1" key="2">
    <citation type="submission" date="2020-11" db="EMBL/GenBank/DDBJ databases">
        <authorList>
            <person name="McCartney M.A."/>
            <person name="Auch B."/>
            <person name="Kono T."/>
            <person name="Mallez S."/>
            <person name="Becker A."/>
            <person name="Gohl D.M."/>
            <person name="Silverstein K.A.T."/>
            <person name="Koren S."/>
            <person name="Bechman K.B."/>
            <person name="Herman A."/>
            <person name="Abrahante J.E."/>
            <person name="Garbe J."/>
        </authorList>
    </citation>
    <scope>NUCLEOTIDE SEQUENCE</scope>
    <source>
        <strain evidence="1">Duluth1</strain>
        <tissue evidence="1">Whole animal</tissue>
    </source>
</reference>